<sequence>MVGQFRSWDDYFIPGTSVLRNRLGFTSVDELLAAELKLSGNRIVGLALQPVVGEFDLDHLCEVHRRIFHSVYVWAGQIRVGPEGRMSKTAPDILHFAPGDPAAPLIPYDYFQAGPELVRYVQSQLAALDGLGRRSHGLTDELVGDLAEVWSELNVAHPFREGNTRTQLDFFFQWLALRGMTLDLATLAPGGTHRQAFIEARFHAQGSGHSRRLADVLGDLISPIPPSREHRIRLHRNLGHPPAHGL</sequence>
<protein>
    <submittedName>
        <fullName evidence="6">Unannotated protein</fullName>
    </submittedName>
</protein>
<dbReference type="Gene3D" id="1.10.3290.10">
    <property type="entry name" value="Fido-like domain"/>
    <property type="match status" value="1"/>
</dbReference>
<keyword evidence="3" id="KW-0547">Nucleotide-binding</keyword>
<evidence type="ECO:0000259" key="5">
    <source>
        <dbReference type="PROSITE" id="PS51459"/>
    </source>
</evidence>
<evidence type="ECO:0000256" key="3">
    <source>
        <dbReference type="ARBA" id="ARBA00022741"/>
    </source>
</evidence>
<evidence type="ECO:0000313" key="6">
    <source>
        <dbReference type="EMBL" id="CAB4961400.1"/>
    </source>
</evidence>
<dbReference type="PANTHER" id="PTHR39560:SF1">
    <property type="entry name" value="PROTEIN ADENYLYLTRANSFERASE FIC-RELATED"/>
    <property type="match status" value="1"/>
</dbReference>
<keyword evidence="1" id="KW-0808">Transferase</keyword>
<keyword evidence="2" id="KW-0548">Nucleotidyltransferase</keyword>
<dbReference type="InterPro" id="IPR036597">
    <property type="entry name" value="Fido-like_dom_sf"/>
</dbReference>
<evidence type="ECO:0000256" key="1">
    <source>
        <dbReference type="ARBA" id="ARBA00022679"/>
    </source>
</evidence>
<evidence type="ECO:0000256" key="4">
    <source>
        <dbReference type="ARBA" id="ARBA00022840"/>
    </source>
</evidence>
<name>A0A6J7L036_9ZZZZ</name>
<dbReference type="AlphaFoldDB" id="A0A6J7L036"/>
<dbReference type="SUPFAM" id="SSF140931">
    <property type="entry name" value="Fic-like"/>
    <property type="match status" value="1"/>
</dbReference>
<dbReference type="GO" id="GO:0005524">
    <property type="term" value="F:ATP binding"/>
    <property type="evidence" value="ECO:0007669"/>
    <property type="project" value="UniProtKB-KW"/>
</dbReference>
<proteinExistence type="predicted"/>
<accession>A0A6J7L036</accession>
<dbReference type="GO" id="GO:0051302">
    <property type="term" value="P:regulation of cell division"/>
    <property type="evidence" value="ECO:0007669"/>
    <property type="project" value="TreeGrafter"/>
</dbReference>
<feature type="domain" description="Fido" evidence="5">
    <location>
        <begin position="55"/>
        <end position="219"/>
    </location>
</feature>
<dbReference type="PANTHER" id="PTHR39560">
    <property type="entry name" value="PROTEIN ADENYLYLTRANSFERASE FIC-RELATED"/>
    <property type="match status" value="1"/>
</dbReference>
<keyword evidence="4" id="KW-0067">ATP-binding</keyword>
<reference evidence="6" key="1">
    <citation type="submission" date="2020-05" db="EMBL/GenBank/DDBJ databases">
        <authorList>
            <person name="Chiriac C."/>
            <person name="Salcher M."/>
            <person name="Ghai R."/>
            <person name="Kavagutti S V."/>
        </authorList>
    </citation>
    <scope>NUCLEOTIDE SEQUENCE</scope>
</reference>
<dbReference type="EMBL" id="CAFBNF010000299">
    <property type="protein sequence ID" value="CAB4961400.1"/>
    <property type="molecule type" value="Genomic_DNA"/>
</dbReference>
<organism evidence="6">
    <name type="scientific">freshwater metagenome</name>
    <dbReference type="NCBI Taxonomy" id="449393"/>
    <lineage>
        <taxon>unclassified sequences</taxon>
        <taxon>metagenomes</taxon>
        <taxon>ecological metagenomes</taxon>
    </lineage>
</organism>
<gene>
    <name evidence="6" type="ORF">UFOPK3773_02014</name>
</gene>
<evidence type="ECO:0000256" key="2">
    <source>
        <dbReference type="ARBA" id="ARBA00022695"/>
    </source>
</evidence>
<dbReference type="Pfam" id="PF02661">
    <property type="entry name" value="Fic"/>
    <property type="match status" value="1"/>
</dbReference>
<dbReference type="InterPro" id="IPR003812">
    <property type="entry name" value="Fido"/>
</dbReference>
<dbReference type="GO" id="GO:0016779">
    <property type="term" value="F:nucleotidyltransferase activity"/>
    <property type="evidence" value="ECO:0007669"/>
    <property type="project" value="UniProtKB-KW"/>
</dbReference>
<dbReference type="PROSITE" id="PS51459">
    <property type="entry name" value="FIDO"/>
    <property type="match status" value="1"/>
</dbReference>